<keyword evidence="8" id="KW-0325">Glycoprotein</keyword>
<dbReference type="GO" id="GO:0015276">
    <property type="term" value="F:ligand-gated monoatomic ion channel activity"/>
    <property type="evidence" value="ECO:0007669"/>
    <property type="project" value="InterPro"/>
</dbReference>
<keyword evidence="3" id="KW-1003">Cell membrane</keyword>
<comment type="subcellular location">
    <subcellularLocation>
        <location evidence="1">Cell membrane</location>
        <topology evidence="1">Multi-pass membrane protein</topology>
    </subcellularLocation>
</comment>
<dbReference type="GO" id="GO:0005886">
    <property type="term" value="C:plasma membrane"/>
    <property type="evidence" value="ECO:0007669"/>
    <property type="project" value="UniProtKB-SubCell"/>
</dbReference>
<dbReference type="PANTHER" id="PTHR42643">
    <property type="entry name" value="IONOTROPIC RECEPTOR 20A-RELATED"/>
    <property type="match status" value="1"/>
</dbReference>
<keyword evidence="6 9" id="KW-0472">Membrane</keyword>
<gene>
    <name evidence="11" type="primary">LOC114332524</name>
</gene>
<feature type="transmembrane region" description="Helical" evidence="9">
    <location>
        <begin position="325"/>
        <end position="347"/>
    </location>
</feature>
<protein>
    <submittedName>
        <fullName evidence="11">Glutamate receptor 4-like isoform X1</fullName>
    </submittedName>
</protein>
<dbReference type="Gene3D" id="1.10.287.70">
    <property type="match status" value="1"/>
</dbReference>
<organism evidence="11">
    <name type="scientific">Diabrotica virgifera virgifera</name>
    <name type="common">western corn rootworm</name>
    <dbReference type="NCBI Taxonomy" id="50390"/>
    <lineage>
        <taxon>Eukaryota</taxon>
        <taxon>Metazoa</taxon>
        <taxon>Ecdysozoa</taxon>
        <taxon>Arthropoda</taxon>
        <taxon>Hexapoda</taxon>
        <taxon>Insecta</taxon>
        <taxon>Pterygota</taxon>
        <taxon>Neoptera</taxon>
        <taxon>Endopterygota</taxon>
        <taxon>Coleoptera</taxon>
        <taxon>Polyphaga</taxon>
        <taxon>Cucujiformia</taxon>
        <taxon>Chrysomeloidea</taxon>
        <taxon>Chrysomelidae</taxon>
        <taxon>Galerucinae</taxon>
        <taxon>Diabroticina</taxon>
        <taxon>Diabroticites</taxon>
        <taxon>Diabrotica</taxon>
    </lineage>
</organism>
<evidence type="ECO:0000256" key="9">
    <source>
        <dbReference type="SAM" id="Phobius"/>
    </source>
</evidence>
<keyword evidence="5 9" id="KW-1133">Transmembrane helix</keyword>
<dbReference type="RefSeq" id="XP_028138134.1">
    <property type="nucleotide sequence ID" value="XM_028282333.1"/>
</dbReference>
<dbReference type="InParanoid" id="A0A6P7FP47"/>
<feature type="transmembrane region" description="Helical" evidence="9">
    <location>
        <begin position="511"/>
        <end position="534"/>
    </location>
</feature>
<evidence type="ECO:0000313" key="11">
    <source>
        <dbReference type="RefSeq" id="XP_028138134.1"/>
    </source>
</evidence>
<reference evidence="11" key="1">
    <citation type="submission" date="2025-08" db="UniProtKB">
        <authorList>
            <consortium name="RefSeq"/>
        </authorList>
    </citation>
    <scope>IDENTIFICATION</scope>
    <source>
        <tissue evidence="11">Whole insect</tissue>
    </source>
</reference>
<feature type="transmembrane region" description="Helical" evidence="9">
    <location>
        <begin position="251"/>
        <end position="273"/>
    </location>
</feature>
<dbReference type="InterPro" id="IPR001320">
    <property type="entry name" value="Iontro_rcpt_C"/>
</dbReference>
<comment type="similarity">
    <text evidence="2">Belongs to the glutamate-gated ion channel (TC 1.A.10.1) family.</text>
</comment>
<evidence type="ECO:0000256" key="2">
    <source>
        <dbReference type="ARBA" id="ARBA00008685"/>
    </source>
</evidence>
<dbReference type="AlphaFoldDB" id="A0A6P7FP47"/>
<evidence type="ECO:0000256" key="4">
    <source>
        <dbReference type="ARBA" id="ARBA00022692"/>
    </source>
</evidence>
<evidence type="ECO:0000256" key="1">
    <source>
        <dbReference type="ARBA" id="ARBA00004651"/>
    </source>
</evidence>
<evidence type="ECO:0000256" key="6">
    <source>
        <dbReference type="ARBA" id="ARBA00023136"/>
    </source>
</evidence>
<dbReference type="InterPro" id="IPR052192">
    <property type="entry name" value="Insect_Ionotropic_Sensory_Rcpt"/>
</dbReference>
<evidence type="ECO:0000256" key="7">
    <source>
        <dbReference type="ARBA" id="ARBA00023170"/>
    </source>
</evidence>
<keyword evidence="7" id="KW-0675">Receptor</keyword>
<evidence type="ECO:0000256" key="5">
    <source>
        <dbReference type="ARBA" id="ARBA00022989"/>
    </source>
</evidence>
<name>A0A6P7FP47_DIAVI</name>
<accession>A0A6P7FP47</accession>
<dbReference type="GO" id="GO:0050906">
    <property type="term" value="P:detection of stimulus involved in sensory perception"/>
    <property type="evidence" value="ECO:0007669"/>
    <property type="project" value="UniProtKB-ARBA"/>
</dbReference>
<dbReference type="Pfam" id="PF00060">
    <property type="entry name" value="Lig_chan"/>
    <property type="match status" value="1"/>
</dbReference>
<dbReference type="SUPFAM" id="SSF53850">
    <property type="entry name" value="Periplasmic binding protein-like II"/>
    <property type="match status" value="1"/>
</dbReference>
<evidence type="ECO:0000259" key="10">
    <source>
        <dbReference type="Pfam" id="PF00060"/>
    </source>
</evidence>
<keyword evidence="4 9" id="KW-0812">Transmembrane</keyword>
<dbReference type="FunCoup" id="A0A6P7FP47">
    <property type="interactions" value="4"/>
</dbReference>
<evidence type="ECO:0000256" key="3">
    <source>
        <dbReference type="ARBA" id="ARBA00022475"/>
    </source>
</evidence>
<feature type="domain" description="Ionotropic glutamate receptor C-terminal" evidence="10">
    <location>
        <begin position="252"/>
        <end position="446"/>
    </location>
</feature>
<sequence>MGKIGVNNNSITYTFPPTYQLFLLDLNCSDSKILLQKANQQNLFRPPFTWILWDQDNYQNMQNLYFRIDSKIFTIHKLKDKNIHSIKSFYKLNDHSMEFMEDFLAEWKHGHGFLWYNFLTFRNRSNLIGMDMKISSTASFADENNHLDDLKDTHSDASLKVTSALLKVITEMVNITPVMLYDTGSNKCRGMIDDLENGRAELPGNSLFISLDKIETIDFLVPCCPFSLKFILRAPPLTYVSNLFILPFDQYVWLSCVILLIIMCNMAYLIALWEVHDPVFKEMDHKNQVEQLQPRILDNLIMQIGILTEQGAEAEPKSFSGRITFVFSVIAVMFLFTAYSANIVALLQSTTESTNTIEGLFNSNMDLGVQNNSLIEDMFKLSTDPLAKVAYDKIFTKDKQSKSMSLEEGIARMRNGFFAFQTNPSSAYKEIAKTFEESEKCSLTEVSLFKRRDPYTAIRKGSPYRDIIKIALLKLAEIGVRNRFIERIYTRKPECLGQGANFASAAILDCYAAYIIYGIGVALSFNFFLLELLIHKKFGNTRIRSLVVKKIKKTAVAHQ</sequence>
<evidence type="ECO:0000256" key="8">
    <source>
        <dbReference type="ARBA" id="ARBA00023180"/>
    </source>
</evidence>
<dbReference type="PANTHER" id="PTHR42643:SF33">
    <property type="entry name" value="GLUTAMATE RECEPTOR 2-LIKE PROTEIN"/>
    <property type="match status" value="1"/>
</dbReference>
<proteinExistence type="inferred from homology"/>